<accession>A0A0F9LNK3</accession>
<dbReference type="EMBL" id="LAZR01012032">
    <property type="protein sequence ID" value="KKM46573.1"/>
    <property type="molecule type" value="Genomic_DNA"/>
</dbReference>
<reference evidence="1" key="1">
    <citation type="journal article" date="2015" name="Nature">
        <title>Complex archaea that bridge the gap between prokaryotes and eukaryotes.</title>
        <authorList>
            <person name="Spang A."/>
            <person name="Saw J.H."/>
            <person name="Jorgensen S.L."/>
            <person name="Zaremba-Niedzwiedzka K."/>
            <person name="Martijn J."/>
            <person name="Lind A.E."/>
            <person name="van Eijk R."/>
            <person name="Schleper C."/>
            <person name="Guy L."/>
            <person name="Ettema T.J."/>
        </authorList>
    </citation>
    <scope>NUCLEOTIDE SEQUENCE</scope>
</reference>
<dbReference type="AlphaFoldDB" id="A0A0F9LNK3"/>
<gene>
    <name evidence="1" type="ORF">LCGC14_1559600</name>
</gene>
<evidence type="ECO:0000313" key="1">
    <source>
        <dbReference type="EMBL" id="KKM46573.1"/>
    </source>
</evidence>
<organism evidence="1">
    <name type="scientific">marine sediment metagenome</name>
    <dbReference type="NCBI Taxonomy" id="412755"/>
    <lineage>
        <taxon>unclassified sequences</taxon>
        <taxon>metagenomes</taxon>
        <taxon>ecological metagenomes</taxon>
    </lineage>
</organism>
<sequence>MILATKRLTLTGDIVANSGFVFAAHYAGRLDLTGRYQTSPNGETIIELRGAPELIDMFEIALYTLVS</sequence>
<evidence type="ECO:0008006" key="2">
    <source>
        <dbReference type="Google" id="ProtNLM"/>
    </source>
</evidence>
<protein>
    <recommendedName>
        <fullName evidence="2">Acylphosphatase-like domain-containing protein</fullName>
    </recommendedName>
</protein>
<comment type="caution">
    <text evidence="1">The sequence shown here is derived from an EMBL/GenBank/DDBJ whole genome shotgun (WGS) entry which is preliminary data.</text>
</comment>
<name>A0A0F9LNK3_9ZZZZ</name>
<proteinExistence type="predicted"/>